<feature type="chain" id="PRO_5046437750" evidence="1">
    <location>
        <begin position="23"/>
        <end position="298"/>
    </location>
</feature>
<name>A0ABV7E1S1_9SPHN</name>
<accession>A0ABV7E1S1</accession>
<reference evidence="3" key="1">
    <citation type="journal article" date="2019" name="Int. J. Syst. Evol. Microbiol.">
        <title>The Global Catalogue of Microorganisms (GCM) 10K type strain sequencing project: providing services to taxonomists for standard genome sequencing and annotation.</title>
        <authorList>
            <consortium name="The Broad Institute Genomics Platform"/>
            <consortium name="The Broad Institute Genome Sequencing Center for Infectious Disease"/>
            <person name="Wu L."/>
            <person name="Ma J."/>
        </authorList>
    </citation>
    <scope>NUCLEOTIDE SEQUENCE [LARGE SCALE GENOMIC DNA]</scope>
    <source>
        <strain evidence="3">KCTC 52607</strain>
    </source>
</reference>
<protein>
    <submittedName>
        <fullName evidence="2">Uncharacterized protein</fullName>
    </submittedName>
</protein>
<evidence type="ECO:0000313" key="2">
    <source>
        <dbReference type="EMBL" id="MFC3096679.1"/>
    </source>
</evidence>
<keyword evidence="1" id="KW-0732">Signal</keyword>
<dbReference type="RefSeq" id="WP_336925491.1">
    <property type="nucleotide sequence ID" value="NZ_JBANRO010000004.1"/>
</dbReference>
<evidence type="ECO:0000313" key="3">
    <source>
        <dbReference type="Proteomes" id="UP001595456"/>
    </source>
</evidence>
<evidence type="ECO:0000256" key="1">
    <source>
        <dbReference type="SAM" id="SignalP"/>
    </source>
</evidence>
<keyword evidence="3" id="KW-1185">Reference proteome</keyword>
<comment type="caution">
    <text evidence="2">The sequence shown here is derived from an EMBL/GenBank/DDBJ whole genome shotgun (WGS) entry which is preliminary data.</text>
</comment>
<gene>
    <name evidence="2" type="ORF">ACFODU_02540</name>
</gene>
<dbReference type="Proteomes" id="UP001595456">
    <property type="component" value="Unassembled WGS sequence"/>
</dbReference>
<sequence>MMRISRKANLLAVAGIALALTAATGPAATPVQAQAAATLPSPFRSGPLPAADLTYVDLVELGQAAELVMRVEVRKQSNIRPANAPGLAPGMARLLVEADTQALIAGPGPVGARHSFLVDLPLNERGRRPNLKRETVVVFARRVPNRPGQIQLVGPQAIQPADPLLEARVREVMTQLVQGDRPPVITGVKEVMSVPGNLAGESETQIFLETRSGAPVSLSIVRRPGMAPEWGVSWTEIVDQSARPPRAETLQWYALACFLPPELPADAFLQRDPDSRARARADYALVRERVGPCARSGD</sequence>
<dbReference type="InterPro" id="IPR006311">
    <property type="entry name" value="TAT_signal"/>
</dbReference>
<feature type="signal peptide" evidence="1">
    <location>
        <begin position="1"/>
        <end position="22"/>
    </location>
</feature>
<proteinExistence type="predicted"/>
<dbReference type="EMBL" id="JBHRST010000002">
    <property type="protein sequence ID" value="MFC3096679.1"/>
    <property type="molecule type" value="Genomic_DNA"/>
</dbReference>
<organism evidence="2 3">
    <name type="scientific">Alteraurantiacibacter palmitatis</name>
    <dbReference type="NCBI Taxonomy" id="2054628"/>
    <lineage>
        <taxon>Bacteria</taxon>
        <taxon>Pseudomonadati</taxon>
        <taxon>Pseudomonadota</taxon>
        <taxon>Alphaproteobacteria</taxon>
        <taxon>Sphingomonadales</taxon>
        <taxon>Erythrobacteraceae</taxon>
        <taxon>Alteraurantiacibacter</taxon>
    </lineage>
</organism>
<dbReference type="PROSITE" id="PS51318">
    <property type="entry name" value="TAT"/>
    <property type="match status" value="1"/>
</dbReference>